<evidence type="ECO:0000256" key="1">
    <source>
        <dbReference type="PROSITE-ProRule" id="PRU00285"/>
    </source>
</evidence>
<evidence type="ECO:0000256" key="2">
    <source>
        <dbReference type="RuleBase" id="RU003616"/>
    </source>
</evidence>
<dbReference type="Gene3D" id="2.60.40.790">
    <property type="match status" value="1"/>
</dbReference>
<dbReference type="Pfam" id="PF00011">
    <property type="entry name" value="HSP20"/>
    <property type="match status" value="1"/>
</dbReference>
<dbReference type="PANTHER" id="PTHR11527">
    <property type="entry name" value="HEAT-SHOCK PROTEIN 20 FAMILY MEMBER"/>
    <property type="match status" value="1"/>
</dbReference>
<proteinExistence type="inferred from homology"/>
<gene>
    <name evidence="4" type="ORF">H9892_01965</name>
</gene>
<dbReference type="PROSITE" id="PS01031">
    <property type="entry name" value="SHSP"/>
    <property type="match status" value="1"/>
</dbReference>
<dbReference type="AlphaFoldDB" id="A0A9D1Q0P9"/>
<evidence type="ECO:0000313" key="5">
    <source>
        <dbReference type="Proteomes" id="UP000823990"/>
    </source>
</evidence>
<feature type="domain" description="SHSP" evidence="3">
    <location>
        <begin position="20"/>
        <end position="130"/>
    </location>
</feature>
<dbReference type="SUPFAM" id="SSF49764">
    <property type="entry name" value="HSP20-like chaperones"/>
    <property type="match status" value="1"/>
</dbReference>
<reference evidence="4" key="2">
    <citation type="submission" date="2021-04" db="EMBL/GenBank/DDBJ databases">
        <authorList>
            <person name="Gilroy R."/>
        </authorList>
    </citation>
    <scope>NUCLEOTIDE SEQUENCE</scope>
    <source>
        <strain evidence="4">12435</strain>
    </source>
</reference>
<evidence type="ECO:0000259" key="3">
    <source>
        <dbReference type="PROSITE" id="PS01031"/>
    </source>
</evidence>
<reference evidence="4" key="1">
    <citation type="journal article" date="2021" name="PeerJ">
        <title>Extensive microbial diversity within the chicken gut microbiome revealed by metagenomics and culture.</title>
        <authorList>
            <person name="Gilroy R."/>
            <person name="Ravi A."/>
            <person name="Getino M."/>
            <person name="Pursley I."/>
            <person name="Horton D.L."/>
            <person name="Alikhan N.F."/>
            <person name="Baker D."/>
            <person name="Gharbi K."/>
            <person name="Hall N."/>
            <person name="Watson M."/>
            <person name="Adriaenssens E.M."/>
            <person name="Foster-Nyarko E."/>
            <person name="Jarju S."/>
            <person name="Secka A."/>
            <person name="Antonio M."/>
            <person name="Oren A."/>
            <person name="Chaudhuri R.R."/>
            <person name="La Ragione R."/>
            <person name="Hildebrand F."/>
            <person name="Pallen M.J."/>
        </authorList>
    </citation>
    <scope>NUCLEOTIDE SEQUENCE</scope>
    <source>
        <strain evidence="4">12435</strain>
    </source>
</reference>
<organism evidence="4 5">
    <name type="scientific">Candidatus Protoclostridium stercorigallinarum</name>
    <dbReference type="NCBI Taxonomy" id="2838741"/>
    <lineage>
        <taxon>Bacteria</taxon>
        <taxon>Bacillati</taxon>
        <taxon>Bacillota</taxon>
        <taxon>Clostridia</taxon>
        <taxon>Candidatus Protoclostridium</taxon>
    </lineage>
</organism>
<protein>
    <submittedName>
        <fullName evidence="4">Hsp20/alpha crystallin family protein</fullName>
    </submittedName>
</protein>
<dbReference type="InterPro" id="IPR031107">
    <property type="entry name" value="Small_HSP"/>
</dbReference>
<name>A0A9D1Q0P9_9FIRM</name>
<dbReference type="InterPro" id="IPR002068">
    <property type="entry name" value="A-crystallin/Hsp20_dom"/>
</dbReference>
<sequence>MGYDFFDEAMRDLFPVLHGHHHSRGYMRTDVKETDNGYVMEVEMPGLDKKDIGVDLSDGYLTISAHKSDTEKDKKENYIRKERSFSCSRSYYVGDIRKEDIKAKYDNGILTVSVPKEQKELPTSHRIDIE</sequence>
<dbReference type="EMBL" id="DXHS01000034">
    <property type="protein sequence ID" value="HIW02087.1"/>
    <property type="molecule type" value="Genomic_DNA"/>
</dbReference>
<comment type="caution">
    <text evidence="4">The sequence shown here is derived from an EMBL/GenBank/DDBJ whole genome shotgun (WGS) entry which is preliminary data.</text>
</comment>
<comment type="similarity">
    <text evidence="1 2">Belongs to the small heat shock protein (HSP20) family.</text>
</comment>
<accession>A0A9D1Q0P9</accession>
<dbReference type="CDD" id="cd06471">
    <property type="entry name" value="ACD_LpsHSP_like"/>
    <property type="match status" value="1"/>
</dbReference>
<dbReference type="Proteomes" id="UP000823990">
    <property type="component" value="Unassembled WGS sequence"/>
</dbReference>
<dbReference type="InterPro" id="IPR008978">
    <property type="entry name" value="HSP20-like_chaperone"/>
</dbReference>
<evidence type="ECO:0000313" key="4">
    <source>
        <dbReference type="EMBL" id="HIW02087.1"/>
    </source>
</evidence>